<dbReference type="Pfam" id="PF00689">
    <property type="entry name" value="Cation_ATPase_C"/>
    <property type="match status" value="1"/>
</dbReference>
<reference evidence="20 21" key="1">
    <citation type="journal article" date="2019" name="Int. J. Syst. Evol. Microbiol.">
        <title>The Draft Whole-Genome Sequence of the Antibiotic Producer Empedobacter haloabium ATCC 31962 Provides Indications for Its Taxonomic Reclassification.</title>
        <authorList>
            <person name="Miess H."/>
            <person name="Arlt P."/>
            <person name="Apel A.K."/>
            <person name="Weber T."/>
            <person name="Nieselt K."/>
            <person name="Hanssen F."/>
            <person name="Czemmel S."/>
            <person name="Nahnsen S."/>
            <person name="Gross H."/>
        </authorList>
    </citation>
    <scope>NUCLEOTIDE SEQUENCE [LARGE SCALE GENOMIC DNA]</scope>
    <source>
        <strain evidence="20 21">ATCC 31962</strain>
    </source>
</reference>
<dbReference type="Pfam" id="PF00122">
    <property type="entry name" value="E1-E2_ATPase"/>
    <property type="match status" value="1"/>
</dbReference>
<feature type="transmembrane region" description="Helical" evidence="18">
    <location>
        <begin position="762"/>
        <end position="781"/>
    </location>
</feature>
<organism evidence="20 21">
    <name type="scientific">[Empedobacter] haloabium</name>
    <dbReference type="NCBI Taxonomy" id="592317"/>
    <lineage>
        <taxon>Bacteria</taxon>
        <taxon>Pseudomonadati</taxon>
        <taxon>Pseudomonadota</taxon>
        <taxon>Betaproteobacteria</taxon>
        <taxon>Burkholderiales</taxon>
        <taxon>Oxalobacteraceae</taxon>
        <taxon>Telluria group</taxon>
        <taxon>Telluria group incertae sedis</taxon>
    </lineage>
</organism>
<comment type="catalytic activity">
    <reaction evidence="17">
        <text>Mg(2+)(out) + ATP + H2O = Mg(2+)(in) + ADP + phosphate + H(+)</text>
        <dbReference type="Rhea" id="RHEA:10260"/>
        <dbReference type="ChEBI" id="CHEBI:15377"/>
        <dbReference type="ChEBI" id="CHEBI:15378"/>
        <dbReference type="ChEBI" id="CHEBI:18420"/>
        <dbReference type="ChEBI" id="CHEBI:30616"/>
        <dbReference type="ChEBI" id="CHEBI:43474"/>
        <dbReference type="ChEBI" id="CHEBI:456216"/>
        <dbReference type="EC" id="7.2.2.14"/>
    </reaction>
</comment>
<feature type="transmembrane region" description="Helical" evidence="18">
    <location>
        <begin position="727"/>
        <end position="750"/>
    </location>
</feature>
<evidence type="ECO:0000256" key="11">
    <source>
        <dbReference type="ARBA" id="ARBA00022840"/>
    </source>
</evidence>
<keyword evidence="12" id="KW-0460">Magnesium</keyword>
<dbReference type="InterPro" id="IPR006415">
    <property type="entry name" value="P-type_ATPase_IIIB"/>
</dbReference>
<accession>A0ABZ1UDS0</accession>
<evidence type="ECO:0000256" key="8">
    <source>
        <dbReference type="ARBA" id="ARBA00022553"/>
    </source>
</evidence>
<comment type="function">
    <text evidence="1">Mediates magnesium influx to the cytosol.</text>
</comment>
<comment type="subcellular location">
    <subcellularLocation>
        <location evidence="2">Cell inner membrane</location>
        <topology evidence="2">Multi-pass membrane protein</topology>
    </subcellularLocation>
</comment>
<feature type="transmembrane region" description="Helical" evidence="18">
    <location>
        <begin position="62"/>
        <end position="80"/>
    </location>
</feature>
<feature type="domain" description="Cation-transporting P-type ATPase N-terminal" evidence="19">
    <location>
        <begin position="9"/>
        <end position="82"/>
    </location>
</feature>
<dbReference type="EMBL" id="CP136508">
    <property type="protein sequence ID" value="WUR10997.1"/>
    <property type="molecule type" value="Genomic_DNA"/>
</dbReference>
<keyword evidence="11" id="KW-0067">ATP-binding</keyword>
<evidence type="ECO:0000256" key="12">
    <source>
        <dbReference type="ARBA" id="ARBA00022842"/>
    </source>
</evidence>
<evidence type="ECO:0000256" key="15">
    <source>
        <dbReference type="ARBA" id="ARBA00023136"/>
    </source>
</evidence>
<dbReference type="InterPro" id="IPR036412">
    <property type="entry name" value="HAD-like_sf"/>
</dbReference>
<dbReference type="SMART" id="SM00831">
    <property type="entry name" value="Cation_ATPase_N"/>
    <property type="match status" value="1"/>
</dbReference>
<keyword evidence="6" id="KW-1003">Cell membrane</keyword>
<feature type="transmembrane region" description="Helical" evidence="18">
    <location>
        <begin position="277"/>
        <end position="303"/>
    </location>
</feature>
<keyword evidence="13" id="KW-1278">Translocase</keyword>
<sequence>MAAVLDPGAIAALAPAQALLLLESTPAGLPAAQALARRRHAGPNEVAPAPRQRGWRRLLRQLANPLALTMLALATASFATGARWEAALVAAIVLLSTLLAFVQEGRSARAAERLRAMVRTTVVVARPDSAAGRAEVAAADLVPGDIVLLGAGDTIPADLRMIAARDLFLDASTLTGEAMPVERHADTVADTAALPPLALPNLAFAGCHVLSGSATALVFATGADTTFGGIVAAAQMEPPSAFDVGLRPYTWLVVRLLAMLMPLVFLCNLAGKGDWLQALLFAVAVAAGLTPELLPMIVTANLAQGALRMARQQVIVKRLPAIQDMGAMDVLCTDKTGTLTQNRVILERHVDYRGRDSDRVTACAWLNSHFQTGLRNLLDDAVLRYVGERPHLRPHDGEAKVDELPFDFERRRMSVVVARRDGNHVLVCKGAVEAVLPGCRSVDERGTAVALLPQHGGALFGAVDALNADGFRVIAVATRELPAGHAQVTVADESDMVLQGYLAFLDPPKDTAALALAQLAAAGVTVKVLTGDSLGTTVSVCRHVGLPVTAALGGTALGSGTVLEGQAEAATVFARVTPQQKADIIRALQRRGHVVGYLGDGINDTQALRAADVGIAVADGADIAKDTADVILLHKSLLALGAGVRTGRLVFGNIVKYLHISAGSVFGNALSVVGASLLLPFLPMAPAQILLNNLLYDLAHSGLAGDRVDPSWLRQPRRWHTRDVTRAMAVLGPLSSVFDYLTFALLWFVLGGAAQPALFQTGWFVESLLSQTLVVHVLRTAHLPLLQSRSTATLALTTLLACAVGVWLPYAPFAHALGLVALPWAYWPAVAALLLVYLALAQAVKPLLAPRR</sequence>
<name>A0ABZ1UDS0_9BURK</name>
<evidence type="ECO:0000256" key="4">
    <source>
        <dbReference type="ARBA" id="ARBA00012786"/>
    </source>
</evidence>
<dbReference type="PRINTS" id="PR01836">
    <property type="entry name" value="MGATPASE"/>
</dbReference>
<dbReference type="InterPro" id="IPR044492">
    <property type="entry name" value="P_typ_ATPase_HD_dom"/>
</dbReference>
<dbReference type="InterPro" id="IPR023214">
    <property type="entry name" value="HAD_sf"/>
</dbReference>
<evidence type="ECO:0000256" key="7">
    <source>
        <dbReference type="ARBA" id="ARBA00022519"/>
    </source>
</evidence>
<evidence type="ECO:0000256" key="18">
    <source>
        <dbReference type="SAM" id="Phobius"/>
    </source>
</evidence>
<feature type="transmembrane region" description="Helical" evidence="18">
    <location>
        <begin position="252"/>
        <end position="271"/>
    </location>
</feature>
<evidence type="ECO:0000256" key="16">
    <source>
        <dbReference type="ARBA" id="ARBA00029806"/>
    </source>
</evidence>
<gene>
    <name evidence="20" type="primary">mgtA</name>
    <name evidence="20" type="ORF">E7V67_014845</name>
</gene>
<evidence type="ECO:0000313" key="20">
    <source>
        <dbReference type="EMBL" id="WUR10997.1"/>
    </source>
</evidence>
<dbReference type="Gene3D" id="3.40.1110.10">
    <property type="entry name" value="Calcium-transporting ATPase, cytoplasmic domain N"/>
    <property type="match status" value="1"/>
</dbReference>
<dbReference type="Pfam" id="PF00690">
    <property type="entry name" value="Cation_ATPase_N"/>
    <property type="match status" value="1"/>
</dbReference>
<keyword evidence="8" id="KW-0597">Phosphoprotein</keyword>
<dbReference type="Proteomes" id="UP000321323">
    <property type="component" value="Chromosome"/>
</dbReference>
<dbReference type="NCBIfam" id="TIGR01494">
    <property type="entry name" value="ATPase_P-type"/>
    <property type="match status" value="2"/>
</dbReference>
<comment type="similarity">
    <text evidence="3">Belongs to the cation transport ATPase (P-type) (TC 3.A.3) family. Type IIIB subfamily.</text>
</comment>
<dbReference type="SFLD" id="SFLDG00002">
    <property type="entry name" value="C1.7:_P-type_atpase_like"/>
    <property type="match status" value="1"/>
</dbReference>
<dbReference type="InterPro" id="IPR023298">
    <property type="entry name" value="ATPase_P-typ_TM_dom_sf"/>
</dbReference>
<dbReference type="PANTHER" id="PTHR42861">
    <property type="entry name" value="CALCIUM-TRANSPORTING ATPASE"/>
    <property type="match status" value="1"/>
</dbReference>
<keyword evidence="10" id="KW-0547">Nucleotide-binding</keyword>
<dbReference type="PROSITE" id="PS00154">
    <property type="entry name" value="ATPASE_E1_E2"/>
    <property type="match status" value="1"/>
</dbReference>
<feature type="transmembrane region" description="Helical" evidence="18">
    <location>
        <begin position="86"/>
        <end position="103"/>
    </location>
</feature>
<keyword evidence="7" id="KW-0997">Cell inner membrane</keyword>
<dbReference type="Pfam" id="PF13246">
    <property type="entry name" value="Cation_ATPase"/>
    <property type="match status" value="1"/>
</dbReference>
<dbReference type="InterPro" id="IPR001757">
    <property type="entry name" value="P_typ_ATPase"/>
</dbReference>
<evidence type="ECO:0000256" key="10">
    <source>
        <dbReference type="ARBA" id="ARBA00022741"/>
    </source>
</evidence>
<evidence type="ECO:0000259" key="19">
    <source>
        <dbReference type="SMART" id="SM00831"/>
    </source>
</evidence>
<dbReference type="InterPro" id="IPR008250">
    <property type="entry name" value="ATPase_P-typ_transduc_dom_A_sf"/>
</dbReference>
<dbReference type="InterPro" id="IPR059000">
    <property type="entry name" value="ATPase_P-type_domA"/>
</dbReference>
<dbReference type="NCBIfam" id="TIGR01524">
    <property type="entry name" value="ATPase-IIIB_Mg"/>
    <property type="match status" value="1"/>
</dbReference>
<evidence type="ECO:0000256" key="2">
    <source>
        <dbReference type="ARBA" id="ARBA00004429"/>
    </source>
</evidence>
<evidence type="ECO:0000256" key="17">
    <source>
        <dbReference type="ARBA" id="ARBA00047295"/>
    </source>
</evidence>
<dbReference type="InterPro" id="IPR004014">
    <property type="entry name" value="ATPase_P-typ_cation-transptr_N"/>
</dbReference>
<dbReference type="SUPFAM" id="SSF81653">
    <property type="entry name" value="Calcium ATPase, transduction domain A"/>
    <property type="match status" value="1"/>
</dbReference>
<dbReference type="InterPro" id="IPR006068">
    <property type="entry name" value="ATPase_P-typ_cation-transptr_C"/>
</dbReference>
<dbReference type="Gene3D" id="3.40.50.1000">
    <property type="entry name" value="HAD superfamily/HAD-like"/>
    <property type="match status" value="1"/>
</dbReference>
<protein>
    <recommendedName>
        <fullName evidence="5">Magnesium-transporting ATPase, P-type 1</fullName>
        <ecNumber evidence="4">7.2.2.14</ecNumber>
    </recommendedName>
    <alternativeName>
        <fullName evidence="16">Mg(2+) transport ATPase, P-type 1</fullName>
    </alternativeName>
</protein>
<dbReference type="InterPro" id="IPR023299">
    <property type="entry name" value="ATPase_P-typ_cyto_dom_N"/>
</dbReference>
<evidence type="ECO:0000256" key="1">
    <source>
        <dbReference type="ARBA" id="ARBA00003954"/>
    </source>
</evidence>
<dbReference type="InterPro" id="IPR018303">
    <property type="entry name" value="ATPase_P-typ_P_site"/>
</dbReference>
<evidence type="ECO:0000256" key="6">
    <source>
        <dbReference type="ARBA" id="ARBA00022475"/>
    </source>
</evidence>
<evidence type="ECO:0000256" key="5">
    <source>
        <dbReference type="ARBA" id="ARBA00013555"/>
    </source>
</evidence>
<evidence type="ECO:0000313" key="21">
    <source>
        <dbReference type="Proteomes" id="UP000321323"/>
    </source>
</evidence>
<dbReference type="SUPFAM" id="SSF56784">
    <property type="entry name" value="HAD-like"/>
    <property type="match status" value="1"/>
</dbReference>
<keyword evidence="21" id="KW-1185">Reference proteome</keyword>
<feature type="transmembrane region" description="Helical" evidence="18">
    <location>
        <begin position="793"/>
        <end position="812"/>
    </location>
</feature>
<evidence type="ECO:0000256" key="3">
    <source>
        <dbReference type="ARBA" id="ARBA00008746"/>
    </source>
</evidence>
<proteinExistence type="inferred from homology"/>
<dbReference type="EC" id="7.2.2.14" evidence="4"/>
<evidence type="ECO:0000256" key="13">
    <source>
        <dbReference type="ARBA" id="ARBA00022967"/>
    </source>
</evidence>
<dbReference type="SUPFAM" id="SSF81665">
    <property type="entry name" value="Calcium ATPase, transmembrane domain M"/>
    <property type="match status" value="1"/>
</dbReference>
<dbReference type="Gene3D" id="2.70.150.10">
    <property type="entry name" value="Calcium-transporting ATPase, cytoplasmic transduction domain A"/>
    <property type="match status" value="1"/>
</dbReference>
<evidence type="ECO:0000256" key="9">
    <source>
        <dbReference type="ARBA" id="ARBA00022692"/>
    </source>
</evidence>
<dbReference type="Gene3D" id="1.20.1110.10">
    <property type="entry name" value="Calcium-transporting ATPase, transmembrane domain"/>
    <property type="match status" value="1"/>
</dbReference>
<keyword evidence="9 18" id="KW-0812">Transmembrane</keyword>
<feature type="transmembrane region" description="Helical" evidence="18">
    <location>
        <begin position="824"/>
        <end position="844"/>
    </location>
</feature>
<dbReference type="SFLD" id="SFLDS00003">
    <property type="entry name" value="Haloacid_Dehalogenase"/>
    <property type="match status" value="1"/>
</dbReference>
<evidence type="ECO:0000256" key="14">
    <source>
        <dbReference type="ARBA" id="ARBA00022989"/>
    </source>
</evidence>
<keyword evidence="14 18" id="KW-1133">Transmembrane helix</keyword>
<dbReference type="SFLD" id="SFLDF00027">
    <property type="entry name" value="p-type_atpase"/>
    <property type="match status" value="1"/>
</dbReference>
<keyword evidence="15 18" id="KW-0472">Membrane</keyword>